<evidence type="ECO:0000313" key="2">
    <source>
        <dbReference type="EMBL" id="MBI3627465.1"/>
    </source>
</evidence>
<organism evidence="2 3">
    <name type="scientific">Candidatus Sungiibacteriota bacterium</name>
    <dbReference type="NCBI Taxonomy" id="2750080"/>
    <lineage>
        <taxon>Bacteria</taxon>
        <taxon>Candidatus Sungiibacteriota</taxon>
    </lineage>
</organism>
<accession>A0A9D6LN92</accession>
<name>A0A9D6LN92_9BACT</name>
<feature type="region of interest" description="Disordered" evidence="1">
    <location>
        <begin position="77"/>
        <end position="96"/>
    </location>
</feature>
<gene>
    <name evidence="2" type="ORF">HY220_01810</name>
</gene>
<comment type="caution">
    <text evidence="2">The sequence shown here is derived from an EMBL/GenBank/DDBJ whole genome shotgun (WGS) entry which is preliminary data.</text>
</comment>
<dbReference type="Proteomes" id="UP000808388">
    <property type="component" value="Unassembled WGS sequence"/>
</dbReference>
<evidence type="ECO:0000256" key="1">
    <source>
        <dbReference type="SAM" id="MobiDB-lite"/>
    </source>
</evidence>
<evidence type="ECO:0000313" key="3">
    <source>
        <dbReference type="Proteomes" id="UP000808388"/>
    </source>
</evidence>
<dbReference type="AlphaFoldDB" id="A0A9D6LN92"/>
<dbReference type="EMBL" id="JACQCQ010000008">
    <property type="protein sequence ID" value="MBI3627465.1"/>
    <property type="molecule type" value="Genomic_DNA"/>
</dbReference>
<sequence>MINGDRPLASESRQLAFQPWTFRQEFGLGNHFARPHEGQIGQRPLGLADGVVNRPQDRGPVIGVAAVGLVEVLEGPLEDQRRKGEPGEEPGDLAFNGALLDDPLPAGPAPRAMVISVAGSVAVHLVLGGDAAAALTALDQPAVGEAVTTMTCPRYTRQ</sequence>
<proteinExistence type="predicted"/>
<protein>
    <submittedName>
        <fullName evidence="2">Uncharacterized protein</fullName>
    </submittedName>
</protein>
<reference evidence="2" key="1">
    <citation type="submission" date="2020-07" db="EMBL/GenBank/DDBJ databases">
        <title>Huge and variable diversity of episymbiotic CPR bacteria and DPANN archaea in groundwater ecosystems.</title>
        <authorList>
            <person name="He C.Y."/>
            <person name="Keren R."/>
            <person name="Whittaker M."/>
            <person name="Farag I.F."/>
            <person name="Doudna J."/>
            <person name="Cate J.H.D."/>
            <person name="Banfield J.F."/>
        </authorList>
    </citation>
    <scope>NUCLEOTIDE SEQUENCE</scope>
    <source>
        <strain evidence="2">NC_groundwater_972_Pr1_S-0.2um_49_27</strain>
    </source>
</reference>